<reference evidence="2 3" key="1">
    <citation type="submission" date="2019-05" db="EMBL/GenBank/DDBJ databases">
        <title>Another draft genome of Portunus trituberculatus and its Hox gene families provides insights of decapod evolution.</title>
        <authorList>
            <person name="Jeong J.-H."/>
            <person name="Song I."/>
            <person name="Kim S."/>
            <person name="Choi T."/>
            <person name="Kim D."/>
            <person name="Ryu S."/>
            <person name="Kim W."/>
        </authorList>
    </citation>
    <scope>NUCLEOTIDE SEQUENCE [LARGE SCALE GENOMIC DNA]</scope>
    <source>
        <tissue evidence="2">Muscle</tissue>
    </source>
</reference>
<gene>
    <name evidence="2" type="ORF">E2C01_072311</name>
</gene>
<evidence type="ECO:0000256" key="1">
    <source>
        <dbReference type="SAM" id="MobiDB-lite"/>
    </source>
</evidence>
<evidence type="ECO:0000313" key="3">
    <source>
        <dbReference type="Proteomes" id="UP000324222"/>
    </source>
</evidence>
<dbReference type="Proteomes" id="UP000324222">
    <property type="component" value="Unassembled WGS sequence"/>
</dbReference>
<keyword evidence="3" id="KW-1185">Reference proteome</keyword>
<name>A0A5B7I6D4_PORTR</name>
<sequence>MHASQLFPGMHEDQTCGSCLGPSDIATPYRVQGSSSECSPLPGRHTLTSRSKGETGSCLITLAITAVSSRKDLARRCCHCRYYTRTVITCTTTTITTTTATITAANTFQATKESESNTCYTSLKGRFWRPISLLPGTPPTAPIPPLARLKALSLSPINSLPDSVHT</sequence>
<dbReference type="AlphaFoldDB" id="A0A5B7I6D4"/>
<comment type="caution">
    <text evidence="2">The sequence shown here is derived from an EMBL/GenBank/DDBJ whole genome shotgun (WGS) entry which is preliminary data.</text>
</comment>
<organism evidence="2 3">
    <name type="scientific">Portunus trituberculatus</name>
    <name type="common">Swimming crab</name>
    <name type="synonym">Neptunus trituberculatus</name>
    <dbReference type="NCBI Taxonomy" id="210409"/>
    <lineage>
        <taxon>Eukaryota</taxon>
        <taxon>Metazoa</taxon>
        <taxon>Ecdysozoa</taxon>
        <taxon>Arthropoda</taxon>
        <taxon>Crustacea</taxon>
        <taxon>Multicrustacea</taxon>
        <taxon>Malacostraca</taxon>
        <taxon>Eumalacostraca</taxon>
        <taxon>Eucarida</taxon>
        <taxon>Decapoda</taxon>
        <taxon>Pleocyemata</taxon>
        <taxon>Brachyura</taxon>
        <taxon>Eubrachyura</taxon>
        <taxon>Portunoidea</taxon>
        <taxon>Portunidae</taxon>
        <taxon>Portuninae</taxon>
        <taxon>Portunus</taxon>
    </lineage>
</organism>
<feature type="region of interest" description="Disordered" evidence="1">
    <location>
        <begin position="33"/>
        <end position="52"/>
    </location>
</feature>
<accession>A0A5B7I6D4</accession>
<proteinExistence type="predicted"/>
<protein>
    <submittedName>
        <fullName evidence="2">Uncharacterized protein</fullName>
    </submittedName>
</protein>
<evidence type="ECO:0000313" key="2">
    <source>
        <dbReference type="EMBL" id="MPC77843.1"/>
    </source>
</evidence>
<dbReference type="EMBL" id="VSRR010046904">
    <property type="protein sequence ID" value="MPC77843.1"/>
    <property type="molecule type" value="Genomic_DNA"/>
</dbReference>